<dbReference type="InterPro" id="IPR050740">
    <property type="entry name" value="Aldehyde_DH_Superfamily"/>
</dbReference>
<dbReference type="InterPro" id="IPR015590">
    <property type="entry name" value="Aldehyde_DH_dom"/>
</dbReference>
<sequence>MTTLTDSSPEQIRAACQAAADAAPGWATAPIARRVTLLNALADALQSARDGLVTLADEETHLGTARLNGELDRTAFQLRGFAQQLEAGRAQPMQDDPAVAGAPPAGRPRLTRVAVPVGPVAMFAASNFPFAFSVLGGDTASALAAGCTVVIKAHPGHPQLSRAVFELAAACVAAQGLPAGVLQMVEGAGIPVGVALVRDPAIAAGAFTGSVRGGVALWKEANARPRPIPFYGELGSINPVVALPEALAANGAALATQLAGSITVGCGQFCTSPGVVVVRDDEASRAFVKHLAESLAAASPHAMLNAGIRAGFNAGVARLHGRTGVKSLLALPAREAAPGAHLFVTDAASFLADEVLREEVFGPSCVVVTVRDMDETLQVLHAIEGCLTATLWGANADTPDNRRLVRAAQAIAGRVLFAGVPTGVAVTAAQQHGGPWPSTTNALTTSVGYAAMERFLRPVALQDAPAWLIDARGQA</sequence>
<feature type="domain" description="Aldehyde dehydrogenase" evidence="2">
    <location>
        <begin position="3"/>
        <end position="297"/>
    </location>
</feature>
<reference evidence="3 4" key="1">
    <citation type="submission" date="2024-08" db="EMBL/GenBank/DDBJ databases">
        <authorList>
            <person name="Lu H."/>
        </authorList>
    </citation>
    <scope>NUCLEOTIDE SEQUENCE [LARGE SCALE GENOMIC DNA]</scope>
    <source>
        <strain evidence="3 4">BYS78W</strain>
    </source>
</reference>
<dbReference type="RefSeq" id="WP_394408601.1">
    <property type="nucleotide sequence ID" value="NZ_JBIGIC010000004.1"/>
</dbReference>
<dbReference type="Pfam" id="PF00171">
    <property type="entry name" value="Aldedh"/>
    <property type="match status" value="1"/>
</dbReference>
<dbReference type="Gene3D" id="3.40.605.10">
    <property type="entry name" value="Aldehyde Dehydrogenase, Chain A, domain 1"/>
    <property type="match status" value="1"/>
</dbReference>
<comment type="caution">
    <text evidence="3">The sequence shown here is derived from an EMBL/GenBank/DDBJ whole genome shotgun (WGS) entry which is preliminary data.</text>
</comment>
<keyword evidence="4" id="KW-1185">Reference proteome</keyword>
<organism evidence="3 4">
    <name type="scientific">Pelomonas candidula</name>
    <dbReference type="NCBI Taxonomy" id="3299025"/>
    <lineage>
        <taxon>Bacteria</taxon>
        <taxon>Pseudomonadati</taxon>
        <taxon>Pseudomonadota</taxon>
        <taxon>Betaproteobacteria</taxon>
        <taxon>Burkholderiales</taxon>
        <taxon>Sphaerotilaceae</taxon>
        <taxon>Roseateles</taxon>
    </lineage>
</organism>
<evidence type="ECO:0000256" key="1">
    <source>
        <dbReference type="ARBA" id="ARBA00023002"/>
    </source>
</evidence>
<protein>
    <submittedName>
        <fullName evidence="3">Aldehyde dehydrogenase (NADP(+))</fullName>
    </submittedName>
</protein>
<dbReference type="PANTHER" id="PTHR43353">
    <property type="entry name" value="SUCCINATE-SEMIALDEHYDE DEHYDROGENASE, MITOCHONDRIAL"/>
    <property type="match status" value="1"/>
</dbReference>
<dbReference type="SUPFAM" id="SSF53720">
    <property type="entry name" value="ALDH-like"/>
    <property type="match status" value="1"/>
</dbReference>
<accession>A0ABW7HAC3</accession>
<dbReference type="Gene3D" id="3.40.309.10">
    <property type="entry name" value="Aldehyde Dehydrogenase, Chain A, domain 2"/>
    <property type="match status" value="1"/>
</dbReference>
<evidence type="ECO:0000313" key="3">
    <source>
        <dbReference type="EMBL" id="MFG6486868.1"/>
    </source>
</evidence>
<name>A0ABW7HAC3_9BURK</name>
<dbReference type="InterPro" id="IPR016161">
    <property type="entry name" value="Ald_DH/histidinol_DH"/>
</dbReference>
<dbReference type="Proteomes" id="UP001606134">
    <property type="component" value="Unassembled WGS sequence"/>
</dbReference>
<dbReference type="InterPro" id="IPR016163">
    <property type="entry name" value="Ald_DH_C"/>
</dbReference>
<proteinExistence type="predicted"/>
<evidence type="ECO:0000313" key="4">
    <source>
        <dbReference type="Proteomes" id="UP001606134"/>
    </source>
</evidence>
<dbReference type="InterPro" id="IPR016162">
    <property type="entry name" value="Ald_DH_N"/>
</dbReference>
<evidence type="ECO:0000259" key="2">
    <source>
        <dbReference type="Pfam" id="PF00171"/>
    </source>
</evidence>
<dbReference type="EMBL" id="JBIGIC010000004">
    <property type="protein sequence ID" value="MFG6486868.1"/>
    <property type="molecule type" value="Genomic_DNA"/>
</dbReference>
<dbReference type="InterPro" id="IPR044151">
    <property type="entry name" value="ALDH_KGSADH"/>
</dbReference>
<dbReference type="CDD" id="cd07129">
    <property type="entry name" value="ALDH_KGSADH"/>
    <property type="match status" value="1"/>
</dbReference>
<dbReference type="PANTHER" id="PTHR43353:SF3">
    <property type="entry name" value="ALDEHYDE DEHYDROGENASE-RELATED"/>
    <property type="match status" value="1"/>
</dbReference>
<keyword evidence="1" id="KW-0560">Oxidoreductase</keyword>
<gene>
    <name evidence="3" type="ORF">ACG04R_09305</name>
</gene>